<dbReference type="EC" id="3.6.3.31" evidence="1"/>
<dbReference type="PANTHER" id="PTHR43038">
    <property type="entry name" value="ATP-BINDING CASSETTE, SUB-FAMILY H, MEMBER 1"/>
    <property type="match status" value="1"/>
</dbReference>
<protein>
    <submittedName>
        <fullName evidence="1">ABC transporter ATP-binding protein</fullName>
        <ecNumber evidence="1">3.6.3.31</ecNumber>
    </submittedName>
</protein>
<keyword evidence="1" id="KW-0067">ATP-binding</keyword>
<dbReference type="InterPro" id="IPR027417">
    <property type="entry name" value="P-loop_NTPase"/>
</dbReference>
<dbReference type="GO" id="GO:0016787">
    <property type="term" value="F:hydrolase activity"/>
    <property type="evidence" value="ECO:0007669"/>
    <property type="project" value="UniProtKB-KW"/>
</dbReference>
<accession>A0A087AVY4</accession>
<reference evidence="1 2" key="1">
    <citation type="submission" date="2014-03" db="EMBL/GenBank/DDBJ databases">
        <title>Genomics of Bifidobacteria.</title>
        <authorList>
            <person name="Ventura M."/>
            <person name="Milani C."/>
            <person name="Lugli G.A."/>
        </authorList>
    </citation>
    <scope>NUCLEOTIDE SEQUENCE [LARGE SCALE GENOMIC DNA]</scope>
    <source>
        <strain evidence="1 2">LMG 10738</strain>
    </source>
</reference>
<sequence>MQRRLSIAMAMITDPQVLFLDEPTVGLDVYARHELWDVIGSVKGKVTIMLTTHYLEEVEALADRVGIMVDGKVVSVGTPAQLKEDTHADSLEDAFIALTKGARQ</sequence>
<dbReference type="RefSeq" id="WP_051920883.1">
    <property type="nucleotide sequence ID" value="NZ_JGYV01000010.1"/>
</dbReference>
<evidence type="ECO:0000313" key="2">
    <source>
        <dbReference type="Proteomes" id="UP000029067"/>
    </source>
</evidence>
<dbReference type="Proteomes" id="UP000029067">
    <property type="component" value="Unassembled WGS sequence"/>
</dbReference>
<keyword evidence="2" id="KW-1185">Reference proteome</keyword>
<proteinExistence type="predicted"/>
<dbReference type="GO" id="GO:0005524">
    <property type="term" value="F:ATP binding"/>
    <property type="evidence" value="ECO:0007669"/>
    <property type="project" value="UniProtKB-KW"/>
</dbReference>
<comment type="caution">
    <text evidence="1">The sequence shown here is derived from an EMBL/GenBank/DDBJ whole genome shotgun (WGS) entry which is preliminary data.</text>
</comment>
<dbReference type="STRING" id="1688.BCUN_0765"/>
<dbReference type="SUPFAM" id="SSF52540">
    <property type="entry name" value="P-loop containing nucleoside triphosphate hydrolases"/>
    <property type="match status" value="1"/>
</dbReference>
<keyword evidence="1" id="KW-0378">Hydrolase</keyword>
<keyword evidence="1" id="KW-0547">Nucleotide-binding</keyword>
<dbReference type="Gene3D" id="3.40.50.300">
    <property type="entry name" value="P-loop containing nucleotide triphosphate hydrolases"/>
    <property type="match status" value="1"/>
</dbReference>
<dbReference type="EMBL" id="JGYV01000010">
    <property type="protein sequence ID" value="KFI62934.1"/>
    <property type="molecule type" value="Genomic_DNA"/>
</dbReference>
<evidence type="ECO:0000313" key="1">
    <source>
        <dbReference type="EMBL" id="KFI62934.1"/>
    </source>
</evidence>
<dbReference type="AlphaFoldDB" id="A0A087AVY4"/>
<gene>
    <name evidence="1" type="ORF">BCUN_0765</name>
</gene>
<organism evidence="1 2">
    <name type="scientific">Bifidobacterium cuniculi</name>
    <dbReference type="NCBI Taxonomy" id="1688"/>
    <lineage>
        <taxon>Bacteria</taxon>
        <taxon>Bacillati</taxon>
        <taxon>Actinomycetota</taxon>
        <taxon>Actinomycetes</taxon>
        <taxon>Bifidobacteriales</taxon>
        <taxon>Bifidobacteriaceae</taxon>
        <taxon>Bifidobacterium</taxon>
    </lineage>
</organism>
<dbReference type="PANTHER" id="PTHR43038:SF8">
    <property type="entry name" value="ABC-TYPE MULTIDRUG TRANSPORT SYSTEM, ATPASE COMPONENT"/>
    <property type="match status" value="1"/>
</dbReference>
<name>A0A087AVY4_9BIFI</name>
<dbReference type="eggNOG" id="COG1131">
    <property type="taxonomic scope" value="Bacteria"/>
</dbReference>